<dbReference type="AlphaFoldDB" id="A0A5J4WTL6"/>
<comment type="caution">
    <text evidence="2">The sequence shown here is derived from an EMBL/GenBank/DDBJ whole genome shotgun (WGS) entry which is preliminary data.</text>
</comment>
<feature type="compositionally biased region" description="Polar residues" evidence="1">
    <location>
        <begin position="1"/>
        <end position="11"/>
    </location>
</feature>
<evidence type="ECO:0000256" key="1">
    <source>
        <dbReference type="SAM" id="MobiDB-lite"/>
    </source>
</evidence>
<dbReference type="Proteomes" id="UP000324800">
    <property type="component" value="Unassembled WGS sequence"/>
</dbReference>
<feature type="region of interest" description="Disordered" evidence="1">
    <location>
        <begin position="174"/>
        <end position="199"/>
    </location>
</feature>
<feature type="compositionally biased region" description="Low complexity" evidence="1">
    <location>
        <begin position="72"/>
        <end position="83"/>
    </location>
</feature>
<feature type="compositionally biased region" description="Polar residues" evidence="1">
    <location>
        <begin position="177"/>
        <end position="189"/>
    </location>
</feature>
<name>A0A5J4WTL6_9EUKA</name>
<evidence type="ECO:0000313" key="2">
    <source>
        <dbReference type="EMBL" id="KAA6398397.1"/>
    </source>
</evidence>
<sequence length="437" mass="49587">MTKNPINWNRSHQYEGESWDDNPNDEWTKRTQMQKDPPDNHNDKDSTWTEDDAPQHHVTSPHPKYPAKHTQRVQQIQVQPKQQSPALVQKKKGRRDQPPSQDDIDELEIIQERLAALQKEREDLSISDSDSDWQQLIGAMDNNNNLAPRSLRINCKKWIDSPLLWMINTGTNKDEPVNQSQLSVTPTQKPQHRAGIKQRQKKLERELQQLKATQQIQQQENNDLNYRNVVIPDIQGTVGLLTGLYPSSSAQSTSFNARLRLKETGLISTGNVERTDSQINESHEANVKEEEDEQTVEAALIQNKDYRVNIISQPQAQENLGTQPQIDQGLNTMSQMEKNNPGRAPIGVLVKRKQGGGSKKTKIEGLNSSNEPNQCRNAHAQAKTASEVPKPMDKMEQSPDRVGTLQSREIGVEVSLWNREEERADEDGSSGYGGKDW</sequence>
<evidence type="ECO:0000313" key="3">
    <source>
        <dbReference type="Proteomes" id="UP000324800"/>
    </source>
</evidence>
<feature type="region of interest" description="Disordered" evidence="1">
    <location>
        <begin position="1"/>
        <end position="106"/>
    </location>
</feature>
<feature type="region of interest" description="Disordered" evidence="1">
    <location>
        <begin position="353"/>
        <end position="437"/>
    </location>
</feature>
<gene>
    <name evidence="2" type="ORF">EZS28_006081</name>
</gene>
<feature type="compositionally biased region" description="Basic residues" evidence="1">
    <location>
        <begin position="190"/>
        <end position="199"/>
    </location>
</feature>
<organism evidence="2 3">
    <name type="scientific">Streblomastix strix</name>
    <dbReference type="NCBI Taxonomy" id="222440"/>
    <lineage>
        <taxon>Eukaryota</taxon>
        <taxon>Metamonada</taxon>
        <taxon>Preaxostyla</taxon>
        <taxon>Oxymonadida</taxon>
        <taxon>Streblomastigidae</taxon>
        <taxon>Streblomastix</taxon>
    </lineage>
</organism>
<feature type="compositionally biased region" description="Basic and acidic residues" evidence="1">
    <location>
        <begin position="390"/>
        <end position="399"/>
    </location>
</feature>
<accession>A0A5J4WTL6</accession>
<proteinExistence type="predicted"/>
<reference evidence="2 3" key="1">
    <citation type="submission" date="2019-03" db="EMBL/GenBank/DDBJ databases">
        <title>Single cell metagenomics reveals metabolic interactions within the superorganism composed of flagellate Streblomastix strix and complex community of Bacteroidetes bacteria on its surface.</title>
        <authorList>
            <person name="Treitli S.C."/>
            <person name="Kolisko M."/>
            <person name="Husnik F."/>
            <person name="Keeling P."/>
            <person name="Hampl V."/>
        </authorList>
    </citation>
    <scope>NUCLEOTIDE SEQUENCE [LARGE SCALE GENOMIC DNA]</scope>
    <source>
        <strain evidence="2">ST1C</strain>
    </source>
</reference>
<protein>
    <submittedName>
        <fullName evidence="2">Uncharacterized protein</fullName>
    </submittedName>
</protein>
<feature type="compositionally biased region" description="Polar residues" evidence="1">
    <location>
        <begin position="366"/>
        <end position="376"/>
    </location>
</feature>
<feature type="compositionally biased region" description="Basic and acidic residues" evidence="1">
    <location>
        <begin position="36"/>
        <end position="47"/>
    </location>
</feature>
<dbReference type="EMBL" id="SNRW01000966">
    <property type="protein sequence ID" value="KAA6398397.1"/>
    <property type="molecule type" value="Genomic_DNA"/>
</dbReference>